<dbReference type="Gene3D" id="3.20.20.80">
    <property type="entry name" value="Glycosidases"/>
    <property type="match status" value="1"/>
</dbReference>
<keyword evidence="3" id="KW-1185">Reference proteome</keyword>
<dbReference type="OrthoDB" id="8182996at2"/>
<evidence type="ECO:0000313" key="2">
    <source>
        <dbReference type="EMBL" id="PJC93410.1"/>
    </source>
</evidence>
<feature type="chain" id="PRO_5014922045" evidence="1">
    <location>
        <begin position="21"/>
        <end position="511"/>
    </location>
</feature>
<keyword evidence="1" id="KW-0732">Signal</keyword>
<evidence type="ECO:0000256" key="1">
    <source>
        <dbReference type="SAM" id="SignalP"/>
    </source>
</evidence>
<dbReference type="SUPFAM" id="SSF51445">
    <property type="entry name" value="(Trans)glycosidases"/>
    <property type="match status" value="1"/>
</dbReference>
<dbReference type="AlphaFoldDB" id="A0A2M8HA55"/>
<comment type="caution">
    <text evidence="2">The sequence shown here is derived from an EMBL/GenBank/DDBJ whole genome shotgun (WGS) entry which is preliminary data.</text>
</comment>
<evidence type="ECO:0000313" key="3">
    <source>
        <dbReference type="Proteomes" id="UP000232060"/>
    </source>
</evidence>
<gene>
    <name evidence="2" type="ORF">CUC44_09235</name>
</gene>
<reference evidence="2 3" key="1">
    <citation type="submission" date="2017-11" db="EMBL/GenBank/DDBJ databases">
        <title>Draft genome sequence of environmental isolate Aeromonas lusitania sp. nov. MDC 2473.</title>
        <authorList>
            <person name="Colston S.M."/>
            <person name="Navarro A."/>
            <person name="Martinez-Murcia A.J."/>
            <person name="Graf J."/>
        </authorList>
    </citation>
    <scope>NUCLEOTIDE SEQUENCE [LARGE SCALE GENOMIC DNA]</scope>
    <source>
        <strain evidence="2 3">MDC 2473</strain>
    </source>
</reference>
<organism evidence="2 3">
    <name type="scientific">Aeromonas lusitana</name>
    <dbReference type="NCBI Taxonomy" id="931529"/>
    <lineage>
        <taxon>Bacteria</taxon>
        <taxon>Pseudomonadati</taxon>
        <taxon>Pseudomonadota</taxon>
        <taxon>Gammaproteobacteria</taxon>
        <taxon>Aeromonadales</taxon>
        <taxon>Aeromonadaceae</taxon>
        <taxon>Aeromonas</taxon>
    </lineage>
</organism>
<dbReference type="Proteomes" id="UP000232060">
    <property type="component" value="Unassembled WGS sequence"/>
</dbReference>
<dbReference type="RefSeq" id="WP_100859672.1">
    <property type="nucleotide sequence ID" value="NZ_PGCP01000013.1"/>
</dbReference>
<accession>A0A2M8HA55</accession>
<dbReference type="EMBL" id="PGCP01000013">
    <property type="protein sequence ID" value="PJC93410.1"/>
    <property type="molecule type" value="Genomic_DNA"/>
</dbReference>
<sequence length="511" mass="55369">MKKYILLGAIATLATTGAMAQSPEIAAYYLSGPDAPTGIPAYYASLNNLEALSQQVASQKSNFNKLVLSFVQPSLVNYTQNDLACTGLFGYVCDTATVNKKPKDNKSAADFSQLKEIINTFKLHGVETYIAVGGWNFSCIPEYYDVTAGKVNACGPAGEKYDSFPNPGSANRFDNPISGQAADQAYRNVVQLASDLGVAGIDLDYEEFWHADLNAYSWRLTPDSVQTPASNLEYLDTTELMSQGKGPLIYNNDMQIDPAQLAYPRIMPDTVDKFAAILGSLYNAIDAIDTGLALSTAAPATGGLPNMSANWGSNAHTSHTYGGAWWGGNLYGLIYNTALQYPDKIDRLSTIGIMSYDLSETDCGGDTNIPCDLAGQVDYYYGSFFSWLKSGDTLRPGHALIKGAPNYATASIQPQKLLITPPITVGFEVGRPATGNLFLSKELLNDIANRTAKYAPSGMIMWDLYKDKRHDDPMGSWDPEWARPNDVLTVTCDVMGLKGEQYDCASTVPNP</sequence>
<protein>
    <submittedName>
        <fullName evidence="2">Toxin</fullName>
    </submittedName>
</protein>
<proteinExistence type="predicted"/>
<name>A0A2M8HA55_9GAMM</name>
<dbReference type="InterPro" id="IPR017853">
    <property type="entry name" value="GH"/>
</dbReference>
<feature type="signal peptide" evidence="1">
    <location>
        <begin position="1"/>
        <end position="20"/>
    </location>
</feature>